<keyword evidence="3" id="KW-0963">Cytoplasm</keyword>
<dbReference type="InterPro" id="IPR032675">
    <property type="entry name" value="LRR_dom_sf"/>
</dbReference>
<dbReference type="PANTHER" id="PTHR46545">
    <property type="entry name" value="LEUCINE-RICH REPEAT-CONTAINING PROTEIN 51"/>
    <property type="match status" value="1"/>
</dbReference>
<dbReference type="PROSITE" id="PS51450">
    <property type="entry name" value="LRR"/>
    <property type="match status" value="2"/>
</dbReference>
<keyword evidence="4" id="KW-0433">Leucine-rich repeat</keyword>
<keyword evidence="5" id="KW-0677">Repeat</keyword>
<dbReference type="Gene3D" id="3.80.10.10">
    <property type="entry name" value="Ribonuclease Inhibitor"/>
    <property type="match status" value="1"/>
</dbReference>
<evidence type="ECO:0000256" key="5">
    <source>
        <dbReference type="ARBA" id="ARBA00022737"/>
    </source>
</evidence>
<dbReference type="EMBL" id="RJVU01063374">
    <property type="protein sequence ID" value="ROJ25406.1"/>
    <property type="molecule type" value="Genomic_DNA"/>
</dbReference>
<protein>
    <recommendedName>
        <fullName evidence="2">Leucine-rich repeat-containing protein 51</fullName>
    </recommendedName>
</protein>
<evidence type="ECO:0000256" key="3">
    <source>
        <dbReference type="ARBA" id="ARBA00022490"/>
    </source>
</evidence>
<dbReference type="AlphaFoldDB" id="A0A3N0XR19"/>
<evidence type="ECO:0000256" key="1">
    <source>
        <dbReference type="ARBA" id="ARBA00004496"/>
    </source>
</evidence>
<evidence type="ECO:0000313" key="8">
    <source>
        <dbReference type="Proteomes" id="UP000281406"/>
    </source>
</evidence>
<evidence type="ECO:0000256" key="4">
    <source>
        <dbReference type="ARBA" id="ARBA00022614"/>
    </source>
</evidence>
<dbReference type="InterPro" id="IPR001611">
    <property type="entry name" value="Leu-rich_rpt"/>
</dbReference>
<sequence>MFGSPVDFSFKELNTIPDILSDMPNPGARPLKRDSEQKFLSRTLRINNNFISDFSGLTDTISALFAEPTGLAWLDLSFNEIRHIDPVLTQLKELRLLYLHGNCICKLSEVDKLAVLPSLNTITLHGNPIVTEPDYRAHLIASLPHVKMIDFSAVTKQERQLTSVWQRGRNQRKSTGHSKVD</sequence>
<dbReference type="Proteomes" id="UP000281406">
    <property type="component" value="Unassembled WGS sequence"/>
</dbReference>
<feature type="region of interest" description="Disordered" evidence="6">
    <location>
        <begin position="162"/>
        <end position="181"/>
    </location>
</feature>
<dbReference type="GO" id="GO:0005737">
    <property type="term" value="C:cytoplasm"/>
    <property type="evidence" value="ECO:0007669"/>
    <property type="project" value="UniProtKB-SubCell"/>
</dbReference>
<comment type="subcellular location">
    <subcellularLocation>
        <location evidence="1">Cytoplasm</location>
    </subcellularLocation>
</comment>
<dbReference type="PANTHER" id="PTHR46545:SF1">
    <property type="entry name" value="LEUCINE-RICH REPEAT-CONTAINING PROTEIN 51"/>
    <property type="match status" value="1"/>
</dbReference>
<gene>
    <name evidence="7" type="ORF">DPX16_3571</name>
</gene>
<evidence type="ECO:0000256" key="2">
    <source>
        <dbReference type="ARBA" id="ARBA00014223"/>
    </source>
</evidence>
<dbReference type="SUPFAM" id="SSF52075">
    <property type="entry name" value="Outer arm dynein light chain 1"/>
    <property type="match status" value="1"/>
</dbReference>
<comment type="caution">
    <text evidence="7">The sequence shown here is derived from an EMBL/GenBank/DDBJ whole genome shotgun (WGS) entry which is preliminary data.</text>
</comment>
<dbReference type="OrthoDB" id="676979at2759"/>
<evidence type="ECO:0000313" key="7">
    <source>
        <dbReference type="EMBL" id="ROJ25406.1"/>
    </source>
</evidence>
<proteinExistence type="predicted"/>
<organism evidence="7 8">
    <name type="scientific">Anabarilius grahami</name>
    <name type="common">Kanglang fish</name>
    <name type="synonym">Barilius grahami</name>
    <dbReference type="NCBI Taxonomy" id="495550"/>
    <lineage>
        <taxon>Eukaryota</taxon>
        <taxon>Metazoa</taxon>
        <taxon>Chordata</taxon>
        <taxon>Craniata</taxon>
        <taxon>Vertebrata</taxon>
        <taxon>Euteleostomi</taxon>
        <taxon>Actinopterygii</taxon>
        <taxon>Neopterygii</taxon>
        <taxon>Teleostei</taxon>
        <taxon>Ostariophysi</taxon>
        <taxon>Cypriniformes</taxon>
        <taxon>Xenocyprididae</taxon>
        <taxon>Xenocypridinae</taxon>
        <taxon>Xenocypridinae incertae sedis</taxon>
        <taxon>Anabarilius</taxon>
    </lineage>
</organism>
<evidence type="ECO:0000256" key="6">
    <source>
        <dbReference type="SAM" id="MobiDB-lite"/>
    </source>
</evidence>
<feature type="compositionally biased region" description="Basic residues" evidence="6">
    <location>
        <begin position="169"/>
        <end position="181"/>
    </location>
</feature>
<name>A0A3N0XR19_ANAGA</name>
<keyword evidence="8" id="KW-1185">Reference proteome</keyword>
<accession>A0A3N0XR19</accession>
<dbReference type="Pfam" id="PF14580">
    <property type="entry name" value="LRR_9"/>
    <property type="match status" value="1"/>
</dbReference>
<reference evidence="7 8" key="1">
    <citation type="submission" date="2018-10" db="EMBL/GenBank/DDBJ databases">
        <title>Genome assembly for a Yunnan-Guizhou Plateau 3E fish, Anabarilius grahami (Regan), and its evolutionary and genetic applications.</title>
        <authorList>
            <person name="Jiang W."/>
        </authorList>
    </citation>
    <scope>NUCLEOTIDE SEQUENCE [LARGE SCALE GENOMIC DNA]</scope>
    <source>
        <strain evidence="7">AG-KIZ</strain>
        <tissue evidence="7">Muscle</tissue>
    </source>
</reference>